<dbReference type="Proteomes" id="UP000470771">
    <property type="component" value="Unassembled WGS sequence"/>
</dbReference>
<reference evidence="1 2" key="1">
    <citation type="submission" date="2019-12" db="EMBL/GenBank/DDBJ databases">
        <authorList>
            <person name="Zhao J."/>
        </authorList>
    </citation>
    <scope>NUCLEOTIDE SEQUENCE [LARGE SCALE GENOMIC DNA]</scope>
    <source>
        <strain evidence="1 2">S-15</strain>
    </source>
</reference>
<name>A0A6N9NNV8_9FLAO</name>
<proteinExistence type="predicted"/>
<evidence type="ECO:0000313" key="2">
    <source>
        <dbReference type="Proteomes" id="UP000470771"/>
    </source>
</evidence>
<gene>
    <name evidence="1" type="ORF">GQN54_11735</name>
</gene>
<sequence>MSNNTTFDFNAYLSEENRSLEDYIETSDKKMIQKQPTQKSINTILSFSRALEVKQSKSIGWMENLNN</sequence>
<dbReference type="RefSeq" id="WP_160633743.1">
    <property type="nucleotide sequence ID" value="NZ_WWNE01000009.1"/>
</dbReference>
<evidence type="ECO:0000313" key="1">
    <source>
        <dbReference type="EMBL" id="NBG66787.1"/>
    </source>
</evidence>
<comment type="caution">
    <text evidence="1">The sequence shown here is derived from an EMBL/GenBank/DDBJ whole genome shotgun (WGS) entry which is preliminary data.</text>
</comment>
<dbReference type="AlphaFoldDB" id="A0A6N9NNV8"/>
<protein>
    <submittedName>
        <fullName evidence="1">Uncharacterized protein</fullName>
    </submittedName>
</protein>
<keyword evidence="2" id="KW-1185">Reference proteome</keyword>
<organism evidence="1 2">
    <name type="scientific">Acidiluteibacter ferrifornacis</name>
    <dbReference type="NCBI Taxonomy" id="2692424"/>
    <lineage>
        <taxon>Bacteria</taxon>
        <taxon>Pseudomonadati</taxon>
        <taxon>Bacteroidota</taxon>
        <taxon>Flavobacteriia</taxon>
        <taxon>Flavobacteriales</taxon>
        <taxon>Cryomorphaceae</taxon>
        <taxon>Acidiluteibacter</taxon>
    </lineage>
</organism>
<dbReference type="EMBL" id="WWNE01000009">
    <property type="protein sequence ID" value="NBG66787.1"/>
    <property type="molecule type" value="Genomic_DNA"/>
</dbReference>
<accession>A0A6N9NNV8</accession>